<dbReference type="AlphaFoldDB" id="A0A0F9P1R2"/>
<evidence type="ECO:0000313" key="1">
    <source>
        <dbReference type="EMBL" id="KKN18282.1"/>
    </source>
</evidence>
<evidence type="ECO:0008006" key="2">
    <source>
        <dbReference type="Google" id="ProtNLM"/>
    </source>
</evidence>
<gene>
    <name evidence="1" type="ORF">LCGC14_0957250</name>
</gene>
<dbReference type="EMBL" id="LAZR01003442">
    <property type="protein sequence ID" value="KKN18282.1"/>
    <property type="molecule type" value="Genomic_DNA"/>
</dbReference>
<sequence>MSISKNKQNKVQLTKFVSRNLFLRNSANELFDWINISKKSKITVDFRKIQSITRAFANQYLINKEKSKKIIIDKNVSPHVKNMFDLIEKAKPASQVVSVH</sequence>
<proteinExistence type="predicted"/>
<reference evidence="1" key="1">
    <citation type="journal article" date="2015" name="Nature">
        <title>Complex archaea that bridge the gap between prokaryotes and eukaryotes.</title>
        <authorList>
            <person name="Spang A."/>
            <person name="Saw J.H."/>
            <person name="Jorgensen S.L."/>
            <person name="Zaremba-Niedzwiedzka K."/>
            <person name="Martijn J."/>
            <person name="Lind A.E."/>
            <person name="van Eijk R."/>
            <person name="Schleper C."/>
            <person name="Guy L."/>
            <person name="Ettema T.J."/>
        </authorList>
    </citation>
    <scope>NUCLEOTIDE SEQUENCE</scope>
</reference>
<accession>A0A0F9P1R2</accession>
<name>A0A0F9P1R2_9ZZZZ</name>
<protein>
    <recommendedName>
        <fullName evidence="2">DUF4325 domain-containing protein</fullName>
    </recommendedName>
</protein>
<organism evidence="1">
    <name type="scientific">marine sediment metagenome</name>
    <dbReference type="NCBI Taxonomy" id="412755"/>
    <lineage>
        <taxon>unclassified sequences</taxon>
        <taxon>metagenomes</taxon>
        <taxon>ecological metagenomes</taxon>
    </lineage>
</organism>
<comment type="caution">
    <text evidence="1">The sequence shown here is derived from an EMBL/GenBank/DDBJ whole genome shotgun (WGS) entry which is preliminary data.</text>
</comment>